<keyword evidence="2" id="KW-0732">Signal</keyword>
<sequence precursor="true">MARISRAVTAAATIALAASLTACGDNATEQTETATPTPEATATSVDSSSAEVTEATETVSDESEASSEPSISKSSSAARTTVAEERKLVAEVAERFSTLAPAALFSQFESCSATGMAGSFDCSGSEIGQFQFFDSEAKAASTTQLLTELRSSRIVEDKGDRVVGWSVLGTSAIITVVDNTKGQVMQQLISTDQDDPRQRIYELGLADQVNEVKTPGATPRAVETLSATP</sequence>
<accession>A0A1Q2HUR5</accession>
<proteinExistence type="predicted"/>
<keyword evidence="4" id="KW-1185">Reference proteome</keyword>
<evidence type="ECO:0000313" key="4">
    <source>
        <dbReference type="Proteomes" id="UP000217209"/>
    </source>
</evidence>
<evidence type="ECO:0000256" key="2">
    <source>
        <dbReference type="SAM" id="SignalP"/>
    </source>
</evidence>
<evidence type="ECO:0000256" key="1">
    <source>
        <dbReference type="SAM" id="MobiDB-lite"/>
    </source>
</evidence>
<dbReference type="EMBL" id="CP019688">
    <property type="protein sequence ID" value="AQQ14587.1"/>
    <property type="molecule type" value="Genomic_DNA"/>
</dbReference>
<dbReference type="KEGG" id="cgv:CGLAU_03010"/>
<feature type="compositionally biased region" description="Low complexity" evidence="1">
    <location>
        <begin position="66"/>
        <end position="78"/>
    </location>
</feature>
<protein>
    <recommendedName>
        <fullName evidence="5">Beta-N-acetylhexosaminidase</fullName>
    </recommendedName>
</protein>
<name>A0A1Q2HUR5_9CORY</name>
<feature type="region of interest" description="Disordered" evidence="1">
    <location>
        <begin position="25"/>
        <end position="78"/>
    </location>
</feature>
<feature type="compositionally biased region" description="Low complexity" evidence="1">
    <location>
        <begin position="25"/>
        <end position="43"/>
    </location>
</feature>
<gene>
    <name evidence="3" type="ORF">CGLAU_03010</name>
</gene>
<organism evidence="3 4">
    <name type="scientific">Corynebacterium glaucum</name>
    <dbReference type="NCBI Taxonomy" id="187491"/>
    <lineage>
        <taxon>Bacteria</taxon>
        <taxon>Bacillati</taxon>
        <taxon>Actinomycetota</taxon>
        <taxon>Actinomycetes</taxon>
        <taxon>Mycobacteriales</taxon>
        <taxon>Corynebacteriaceae</taxon>
        <taxon>Corynebacterium</taxon>
    </lineage>
</organism>
<reference evidence="3 4" key="1">
    <citation type="submission" date="2016-12" db="EMBL/GenBank/DDBJ databases">
        <authorList>
            <person name="Song W.-J."/>
            <person name="Kurnit D.M."/>
        </authorList>
    </citation>
    <scope>NUCLEOTIDE SEQUENCE [LARGE SCALE GENOMIC DNA]</scope>
    <source>
        <strain evidence="3 4">DSM 30827</strain>
    </source>
</reference>
<feature type="signal peptide" evidence="2">
    <location>
        <begin position="1"/>
        <end position="17"/>
    </location>
</feature>
<feature type="chain" id="PRO_5038360070" description="Beta-N-acetylhexosaminidase" evidence="2">
    <location>
        <begin position="18"/>
        <end position="229"/>
    </location>
</feature>
<feature type="compositionally biased region" description="Polar residues" evidence="1">
    <location>
        <begin position="44"/>
        <end position="58"/>
    </location>
</feature>
<dbReference type="AlphaFoldDB" id="A0A1Q2HUR5"/>
<evidence type="ECO:0008006" key="5">
    <source>
        <dbReference type="Google" id="ProtNLM"/>
    </source>
</evidence>
<dbReference type="RefSeq" id="WP_232507171.1">
    <property type="nucleotide sequence ID" value="NZ_CP019688.1"/>
</dbReference>
<dbReference type="Proteomes" id="UP000217209">
    <property type="component" value="Chromosome"/>
</dbReference>
<evidence type="ECO:0000313" key="3">
    <source>
        <dbReference type="EMBL" id="AQQ14587.1"/>
    </source>
</evidence>